<dbReference type="EMBL" id="BJYK01000001">
    <property type="protein sequence ID" value="GEN78862.1"/>
    <property type="molecule type" value="Genomic_DNA"/>
</dbReference>
<comment type="caution">
    <text evidence="2">The sequence shown here is derived from an EMBL/GenBank/DDBJ whole genome shotgun (WGS) entry which is preliminary data.</text>
</comment>
<dbReference type="AlphaFoldDB" id="A0A511YUI6"/>
<sequence>MNPWLVTLVGTVALALGTFGGWPLTAGVLRLAARSRDAGPADVTGAETGATASAVADGGDGPTGATARAALRGGTWIGLLERAAVTGGLLLGYPTAVAFVIAVKGLGRYPELRDNPAASERFVIGSLASLLWACAVGVAGAALVRA</sequence>
<evidence type="ECO:0000256" key="1">
    <source>
        <dbReference type="SAM" id="Phobius"/>
    </source>
</evidence>
<dbReference type="Proteomes" id="UP000321484">
    <property type="component" value="Unassembled WGS sequence"/>
</dbReference>
<keyword evidence="1" id="KW-1133">Transmembrane helix</keyword>
<protein>
    <submittedName>
        <fullName evidence="2">Uncharacterized protein</fullName>
    </submittedName>
</protein>
<name>A0A511YUI6_9CELL</name>
<keyword evidence="1" id="KW-0812">Transmembrane</keyword>
<accession>A0A511YUI6</accession>
<dbReference type="OrthoDB" id="3388334at2"/>
<reference evidence="2 3" key="1">
    <citation type="submission" date="2019-07" db="EMBL/GenBank/DDBJ databases">
        <title>Whole genome shotgun sequence of Actinotalea fermentans NBRC 105374.</title>
        <authorList>
            <person name="Hosoyama A."/>
            <person name="Uohara A."/>
            <person name="Ohji S."/>
            <person name="Ichikawa N."/>
        </authorList>
    </citation>
    <scope>NUCLEOTIDE SEQUENCE [LARGE SCALE GENOMIC DNA]</scope>
    <source>
        <strain evidence="2 3">NBRC 105374</strain>
    </source>
</reference>
<feature type="transmembrane region" description="Helical" evidence="1">
    <location>
        <begin position="122"/>
        <end position="144"/>
    </location>
</feature>
<dbReference type="RefSeq" id="WP_034244946.1">
    <property type="nucleotide sequence ID" value="NZ_BJYK01000001.1"/>
</dbReference>
<keyword evidence="1" id="KW-0472">Membrane</keyword>
<evidence type="ECO:0000313" key="2">
    <source>
        <dbReference type="EMBL" id="GEN78862.1"/>
    </source>
</evidence>
<organism evidence="2 3">
    <name type="scientific">Actinotalea fermentans</name>
    <dbReference type="NCBI Taxonomy" id="43671"/>
    <lineage>
        <taxon>Bacteria</taxon>
        <taxon>Bacillati</taxon>
        <taxon>Actinomycetota</taxon>
        <taxon>Actinomycetes</taxon>
        <taxon>Micrococcales</taxon>
        <taxon>Cellulomonadaceae</taxon>
        <taxon>Actinotalea</taxon>
    </lineage>
</organism>
<keyword evidence="3" id="KW-1185">Reference proteome</keyword>
<gene>
    <name evidence="2" type="ORF">AFE02nite_05960</name>
</gene>
<feature type="transmembrane region" description="Helical" evidence="1">
    <location>
        <begin position="83"/>
        <end position="102"/>
    </location>
</feature>
<evidence type="ECO:0000313" key="3">
    <source>
        <dbReference type="Proteomes" id="UP000321484"/>
    </source>
</evidence>
<proteinExistence type="predicted"/>